<reference evidence="2" key="2">
    <citation type="submission" date="2020-12" db="EMBL/GenBank/DDBJ databases">
        <authorList>
            <person name="Kanost M."/>
        </authorList>
    </citation>
    <scope>NUCLEOTIDE SEQUENCE</scope>
</reference>
<dbReference type="Proteomes" id="UP000791440">
    <property type="component" value="Unassembled WGS sequence"/>
</dbReference>
<proteinExistence type="predicted"/>
<keyword evidence="1" id="KW-1133">Transmembrane helix</keyword>
<organism evidence="2 3">
    <name type="scientific">Manduca sexta</name>
    <name type="common">Tobacco hawkmoth</name>
    <name type="synonym">Tobacco hornworm</name>
    <dbReference type="NCBI Taxonomy" id="7130"/>
    <lineage>
        <taxon>Eukaryota</taxon>
        <taxon>Metazoa</taxon>
        <taxon>Ecdysozoa</taxon>
        <taxon>Arthropoda</taxon>
        <taxon>Hexapoda</taxon>
        <taxon>Insecta</taxon>
        <taxon>Pterygota</taxon>
        <taxon>Neoptera</taxon>
        <taxon>Endopterygota</taxon>
        <taxon>Lepidoptera</taxon>
        <taxon>Glossata</taxon>
        <taxon>Ditrysia</taxon>
        <taxon>Bombycoidea</taxon>
        <taxon>Sphingidae</taxon>
        <taxon>Sphinginae</taxon>
        <taxon>Sphingini</taxon>
        <taxon>Manduca</taxon>
    </lineage>
</organism>
<evidence type="ECO:0000313" key="2">
    <source>
        <dbReference type="EMBL" id="KAG6443563.1"/>
    </source>
</evidence>
<comment type="caution">
    <text evidence="2">The sequence shown here is derived from an EMBL/GenBank/DDBJ whole genome shotgun (WGS) entry which is preliminary data.</text>
</comment>
<keyword evidence="1" id="KW-0472">Membrane</keyword>
<dbReference type="AlphaFoldDB" id="A0A921YQC8"/>
<keyword evidence="3" id="KW-1185">Reference proteome</keyword>
<gene>
    <name evidence="2" type="ORF">O3G_MSEX002926</name>
</gene>
<name>A0A921YQC8_MANSE</name>
<keyword evidence="1" id="KW-0812">Transmembrane</keyword>
<protein>
    <submittedName>
        <fullName evidence="2">Uncharacterized protein</fullName>
    </submittedName>
</protein>
<reference evidence="2" key="1">
    <citation type="journal article" date="2016" name="Insect Biochem. Mol. Biol.">
        <title>Multifaceted biological insights from a draft genome sequence of the tobacco hornworm moth, Manduca sexta.</title>
        <authorList>
            <person name="Kanost M.R."/>
            <person name="Arrese E.L."/>
            <person name="Cao X."/>
            <person name="Chen Y.R."/>
            <person name="Chellapilla S."/>
            <person name="Goldsmith M.R."/>
            <person name="Grosse-Wilde E."/>
            <person name="Heckel D.G."/>
            <person name="Herndon N."/>
            <person name="Jiang H."/>
            <person name="Papanicolaou A."/>
            <person name="Qu J."/>
            <person name="Soulages J.L."/>
            <person name="Vogel H."/>
            <person name="Walters J."/>
            <person name="Waterhouse R.M."/>
            <person name="Ahn S.J."/>
            <person name="Almeida F.C."/>
            <person name="An C."/>
            <person name="Aqrawi P."/>
            <person name="Bretschneider A."/>
            <person name="Bryant W.B."/>
            <person name="Bucks S."/>
            <person name="Chao H."/>
            <person name="Chevignon G."/>
            <person name="Christen J.M."/>
            <person name="Clarke D.F."/>
            <person name="Dittmer N.T."/>
            <person name="Ferguson L.C.F."/>
            <person name="Garavelou S."/>
            <person name="Gordon K.H.J."/>
            <person name="Gunaratna R.T."/>
            <person name="Han Y."/>
            <person name="Hauser F."/>
            <person name="He Y."/>
            <person name="Heidel-Fischer H."/>
            <person name="Hirsh A."/>
            <person name="Hu Y."/>
            <person name="Jiang H."/>
            <person name="Kalra D."/>
            <person name="Klinner C."/>
            <person name="Konig C."/>
            <person name="Kovar C."/>
            <person name="Kroll A.R."/>
            <person name="Kuwar S.S."/>
            <person name="Lee S.L."/>
            <person name="Lehman R."/>
            <person name="Li K."/>
            <person name="Li Z."/>
            <person name="Liang H."/>
            <person name="Lovelace S."/>
            <person name="Lu Z."/>
            <person name="Mansfield J.H."/>
            <person name="McCulloch K.J."/>
            <person name="Mathew T."/>
            <person name="Morton B."/>
            <person name="Muzny D.M."/>
            <person name="Neunemann D."/>
            <person name="Ongeri F."/>
            <person name="Pauchet Y."/>
            <person name="Pu L.L."/>
            <person name="Pyrousis I."/>
            <person name="Rao X.J."/>
            <person name="Redding A."/>
            <person name="Roesel C."/>
            <person name="Sanchez-Gracia A."/>
            <person name="Schaack S."/>
            <person name="Shukla A."/>
            <person name="Tetreau G."/>
            <person name="Wang Y."/>
            <person name="Xiong G.H."/>
            <person name="Traut W."/>
            <person name="Walsh T.K."/>
            <person name="Worley K.C."/>
            <person name="Wu D."/>
            <person name="Wu W."/>
            <person name="Wu Y.Q."/>
            <person name="Zhang X."/>
            <person name="Zou Z."/>
            <person name="Zucker H."/>
            <person name="Briscoe A.D."/>
            <person name="Burmester T."/>
            <person name="Clem R.J."/>
            <person name="Feyereisen R."/>
            <person name="Grimmelikhuijzen C.J.P."/>
            <person name="Hamodrakas S.J."/>
            <person name="Hansson B.S."/>
            <person name="Huguet E."/>
            <person name="Jermiin L.S."/>
            <person name="Lan Q."/>
            <person name="Lehman H.K."/>
            <person name="Lorenzen M."/>
            <person name="Merzendorfer H."/>
            <person name="Michalopoulos I."/>
            <person name="Morton D.B."/>
            <person name="Muthukrishnan S."/>
            <person name="Oakeshott J.G."/>
            <person name="Palmer W."/>
            <person name="Park Y."/>
            <person name="Passarelli A.L."/>
            <person name="Rozas J."/>
            <person name="Schwartz L.M."/>
            <person name="Smith W."/>
            <person name="Southgate A."/>
            <person name="Vilcinskas A."/>
            <person name="Vogt R."/>
            <person name="Wang P."/>
            <person name="Werren J."/>
            <person name="Yu X.Q."/>
            <person name="Zhou J.J."/>
            <person name="Brown S.J."/>
            <person name="Scherer S.E."/>
            <person name="Richards S."/>
            <person name="Blissard G.W."/>
        </authorList>
    </citation>
    <scope>NUCLEOTIDE SEQUENCE</scope>
</reference>
<evidence type="ECO:0000313" key="3">
    <source>
        <dbReference type="Proteomes" id="UP000791440"/>
    </source>
</evidence>
<feature type="transmembrane region" description="Helical" evidence="1">
    <location>
        <begin position="142"/>
        <end position="169"/>
    </location>
</feature>
<feature type="transmembrane region" description="Helical" evidence="1">
    <location>
        <begin position="117"/>
        <end position="136"/>
    </location>
</feature>
<feature type="non-terminal residue" evidence="2">
    <location>
        <position position="203"/>
    </location>
</feature>
<dbReference type="EMBL" id="JH668303">
    <property type="protein sequence ID" value="KAG6443563.1"/>
    <property type="molecule type" value="Genomic_DNA"/>
</dbReference>
<feature type="transmembrane region" description="Helical" evidence="1">
    <location>
        <begin position="65"/>
        <end position="84"/>
    </location>
</feature>
<accession>A0A921YQC8</accession>
<sequence length="203" mass="24035">MITYKEKIKSYSKHINILNLIKLWLFCCGHYVVTITAKPLIYVHKVFCIVFAVVVARGNLLKGNVSFFILALEYILSIVLSLMFGDEYLSRFYRAIKTNDVMMGIKKESIFDDATRIVVFIFLAVRISLSYFEMYIQRDFDYRFFCICIVVLTHRMICLIISIILYTCYVRMRLIRRRFEEITIPVNIINEIGAMCKVREVRR</sequence>
<evidence type="ECO:0000256" key="1">
    <source>
        <dbReference type="SAM" id="Phobius"/>
    </source>
</evidence>
<feature type="transmembrane region" description="Helical" evidence="1">
    <location>
        <begin position="15"/>
        <end position="33"/>
    </location>
</feature>